<evidence type="ECO:0000313" key="1">
    <source>
        <dbReference type="EMBL" id="GET44248.1"/>
    </source>
</evidence>
<accession>A0AAV3XR62</accession>
<dbReference type="EMBL" id="BLAY01000312">
    <property type="protein sequence ID" value="GET44248.1"/>
    <property type="molecule type" value="Genomic_DNA"/>
</dbReference>
<organism evidence="1 2">
    <name type="scientific">Microseira wollei NIES-4236</name>
    <dbReference type="NCBI Taxonomy" id="2530354"/>
    <lineage>
        <taxon>Bacteria</taxon>
        <taxon>Bacillati</taxon>
        <taxon>Cyanobacteriota</taxon>
        <taxon>Cyanophyceae</taxon>
        <taxon>Oscillatoriophycideae</taxon>
        <taxon>Aerosakkonematales</taxon>
        <taxon>Aerosakkonemataceae</taxon>
        <taxon>Microseira</taxon>
    </lineage>
</organism>
<reference evidence="1" key="1">
    <citation type="submission" date="2019-10" db="EMBL/GenBank/DDBJ databases">
        <title>Draft genome sequece of Microseira wollei NIES-4236.</title>
        <authorList>
            <person name="Yamaguchi H."/>
            <person name="Suzuki S."/>
            <person name="Kawachi M."/>
        </authorList>
    </citation>
    <scope>NUCLEOTIDE SEQUENCE</scope>
    <source>
        <strain evidence="1">NIES-4236</strain>
    </source>
</reference>
<proteinExistence type="predicted"/>
<sequence length="112" mass="12048">MIGLIARLDRLKPSLAIGLVSTFVPGTSSGSGKPNPACVTTYTWSLMARDVSKLPSNCDFSSIFTDFGSDTLNTVTLTLGPENVGIEPDDALANRNFQDLSLDITVSRLPWR</sequence>
<name>A0AAV3XR62_9CYAN</name>
<dbReference type="Proteomes" id="UP001050975">
    <property type="component" value="Unassembled WGS sequence"/>
</dbReference>
<evidence type="ECO:0000313" key="2">
    <source>
        <dbReference type="Proteomes" id="UP001050975"/>
    </source>
</evidence>
<gene>
    <name evidence="1" type="ORF">MiSe_90740</name>
</gene>
<comment type="caution">
    <text evidence="1">The sequence shown here is derived from an EMBL/GenBank/DDBJ whole genome shotgun (WGS) entry which is preliminary data.</text>
</comment>
<dbReference type="AlphaFoldDB" id="A0AAV3XR62"/>
<keyword evidence="2" id="KW-1185">Reference proteome</keyword>
<protein>
    <submittedName>
        <fullName evidence="1">Uncharacterized protein</fullName>
    </submittedName>
</protein>